<name>A0AAD2DRD6_9LAMI</name>
<evidence type="ECO:0000313" key="1">
    <source>
        <dbReference type="EMBL" id="CAI9764322.1"/>
    </source>
</evidence>
<gene>
    <name evidence="1" type="ORF">FPE_LOCUS11752</name>
</gene>
<evidence type="ECO:0000313" key="2">
    <source>
        <dbReference type="Proteomes" id="UP000834106"/>
    </source>
</evidence>
<sequence>MGEDWWKTKNLKDLREIFRSFGAVDDVVIKSFKKKGSALVVMASREAAVSLFLSSEKKGSALVSQGALFWLFAASGNVLGELSNPLLVLPLQPTSSSAILSADRITVSGFLARNKMF</sequence>
<reference evidence="1" key="1">
    <citation type="submission" date="2023-05" db="EMBL/GenBank/DDBJ databases">
        <authorList>
            <person name="Huff M."/>
        </authorList>
    </citation>
    <scope>NUCLEOTIDE SEQUENCE</scope>
</reference>
<dbReference type="GO" id="GO:0003676">
    <property type="term" value="F:nucleic acid binding"/>
    <property type="evidence" value="ECO:0007669"/>
    <property type="project" value="InterPro"/>
</dbReference>
<dbReference type="EMBL" id="OU503042">
    <property type="protein sequence ID" value="CAI9764322.1"/>
    <property type="molecule type" value="Genomic_DNA"/>
</dbReference>
<dbReference type="InterPro" id="IPR012677">
    <property type="entry name" value="Nucleotide-bd_a/b_plait_sf"/>
</dbReference>
<dbReference type="SUPFAM" id="SSF54928">
    <property type="entry name" value="RNA-binding domain, RBD"/>
    <property type="match status" value="1"/>
</dbReference>
<protein>
    <recommendedName>
        <fullName evidence="3">RRM domain-containing protein</fullName>
    </recommendedName>
</protein>
<dbReference type="Proteomes" id="UP000834106">
    <property type="component" value="Chromosome 7"/>
</dbReference>
<accession>A0AAD2DRD6</accession>
<dbReference type="InterPro" id="IPR035979">
    <property type="entry name" value="RBD_domain_sf"/>
</dbReference>
<dbReference type="PANTHER" id="PTHR45098:SF1">
    <property type="entry name" value="DNAJ DOMAIN CONTAINING PROTEIN, EXPRESSED"/>
    <property type="match status" value="1"/>
</dbReference>
<keyword evidence="2" id="KW-1185">Reference proteome</keyword>
<dbReference type="Gene3D" id="3.30.70.330">
    <property type="match status" value="1"/>
</dbReference>
<evidence type="ECO:0008006" key="3">
    <source>
        <dbReference type="Google" id="ProtNLM"/>
    </source>
</evidence>
<dbReference type="PANTHER" id="PTHR45098">
    <property type="entry name" value="DNAJ DOMAIN CONTAINING PROTEIN, EXPRESSED"/>
    <property type="match status" value="1"/>
</dbReference>
<dbReference type="AlphaFoldDB" id="A0AAD2DRD6"/>
<organism evidence="1 2">
    <name type="scientific">Fraxinus pennsylvanica</name>
    <dbReference type="NCBI Taxonomy" id="56036"/>
    <lineage>
        <taxon>Eukaryota</taxon>
        <taxon>Viridiplantae</taxon>
        <taxon>Streptophyta</taxon>
        <taxon>Embryophyta</taxon>
        <taxon>Tracheophyta</taxon>
        <taxon>Spermatophyta</taxon>
        <taxon>Magnoliopsida</taxon>
        <taxon>eudicotyledons</taxon>
        <taxon>Gunneridae</taxon>
        <taxon>Pentapetalae</taxon>
        <taxon>asterids</taxon>
        <taxon>lamiids</taxon>
        <taxon>Lamiales</taxon>
        <taxon>Oleaceae</taxon>
        <taxon>Oleeae</taxon>
        <taxon>Fraxinus</taxon>
    </lineage>
</organism>
<proteinExistence type="predicted"/>